<feature type="coiled-coil region" evidence="1">
    <location>
        <begin position="10"/>
        <end position="44"/>
    </location>
</feature>
<name>A0A4U0MKZ8_9ACTN</name>
<dbReference type="RefSeq" id="WP_136744938.1">
    <property type="nucleotide sequence ID" value="NZ_SUMB01000022.1"/>
</dbReference>
<proteinExistence type="predicted"/>
<keyword evidence="3" id="KW-1185">Reference proteome</keyword>
<evidence type="ECO:0000313" key="2">
    <source>
        <dbReference type="EMBL" id="TJZ41203.1"/>
    </source>
</evidence>
<comment type="caution">
    <text evidence="2">The sequence shown here is derived from an EMBL/GenBank/DDBJ whole genome shotgun (WGS) entry which is preliminary data.</text>
</comment>
<gene>
    <name evidence="2" type="ORF">FCH28_37590</name>
</gene>
<evidence type="ECO:0000313" key="3">
    <source>
        <dbReference type="Proteomes" id="UP000308697"/>
    </source>
</evidence>
<evidence type="ECO:0000256" key="1">
    <source>
        <dbReference type="SAM" id="Coils"/>
    </source>
</evidence>
<protein>
    <submittedName>
        <fullName evidence="2">Uncharacterized protein</fullName>
    </submittedName>
</protein>
<organism evidence="2 3">
    <name type="scientific">Streptomyces piniterrae</name>
    <dbReference type="NCBI Taxonomy" id="2571125"/>
    <lineage>
        <taxon>Bacteria</taxon>
        <taxon>Bacillati</taxon>
        <taxon>Actinomycetota</taxon>
        <taxon>Actinomycetes</taxon>
        <taxon>Kitasatosporales</taxon>
        <taxon>Streptomycetaceae</taxon>
        <taxon>Streptomyces</taxon>
    </lineage>
</organism>
<keyword evidence="1" id="KW-0175">Coiled coil</keyword>
<dbReference type="EMBL" id="SUMB01000022">
    <property type="protein sequence ID" value="TJZ41203.1"/>
    <property type="molecule type" value="Genomic_DNA"/>
</dbReference>
<reference evidence="2 3" key="1">
    <citation type="submission" date="2019-04" db="EMBL/GenBank/DDBJ databases">
        <title>Streptomyces piniterrae sp. nov., a heliquinomycin-producing actinomycete isolated from rhizosphere soil of Pinus yunnanensis.</title>
        <authorList>
            <person name="Zhuang X."/>
            <person name="Zhao J."/>
        </authorList>
    </citation>
    <scope>NUCLEOTIDE SEQUENCE [LARGE SCALE GENOMIC DNA]</scope>
    <source>
        <strain evidence="3">jys28</strain>
    </source>
</reference>
<sequence length="82" mass="9188">MSPRPDAETRANAIKRFQDLKQARDKAQEAAEQAKQAADEVMWQSIAAELDAGNALQADVVEATGFSRDHVLRRTKKHRKNT</sequence>
<dbReference type="AlphaFoldDB" id="A0A4U0MKZ8"/>
<dbReference type="OrthoDB" id="4321272at2"/>
<dbReference type="Proteomes" id="UP000308697">
    <property type="component" value="Unassembled WGS sequence"/>
</dbReference>
<accession>A0A4U0MKZ8</accession>